<dbReference type="InterPro" id="IPR027806">
    <property type="entry name" value="HARBI1_dom"/>
</dbReference>
<dbReference type="Pfam" id="PF13359">
    <property type="entry name" value="DDE_Tnp_4"/>
    <property type="match status" value="1"/>
</dbReference>
<dbReference type="PANTHER" id="PTHR23080">
    <property type="entry name" value="THAP DOMAIN PROTEIN"/>
    <property type="match status" value="1"/>
</dbReference>
<gene>
    <name evidence="4" type="ORF">HPB48_017331</name>
</gene>
<sequence>MLKCLKEIMKCIEVWLPISRIQSSMPQSFIDSGHEDNTCIFDDTEVSLERSKKQRARAQTYSSYKANNTVKFLMVIAPDGFFNVRVPRVRRPRLRQVHSEALRSPRVPRAK</sequence>
<accession>A0A9J6H1G0</accession>
<organism evidence="4 5">
    <name type="scientific">Haemaphysalis longicornis</name>
    <name type="common">Bush tick</name>
    <dbReference type="NCBI Taxonomy" id="44386"/>
    <lineage>
        <taxon>Eukaryota</taxon>
        <taxon>Metazoa</taxon>
        <taxon>Ecdysozoa</taxon>
        <taxon>Arthropoda</taxon>
        <taxon>Chelicerata</taxon>
        <taxon>Arachnida</taxon>
        <taxon>Acari</taxon>
        <taxon>Parasitiformes</taxon>
        <taxon>Ixodida</taxon>
        <taxon>Ixodoidea</taxon>
        <taxon>Ixodidae</taxon>
        <taxon>Haemaphysalinae</taxon>
        <taxon>Haemaphysalis</taxon>
    </lineage>
</organism>
<protein>
    <recommendedName>
        <fullName evidence="3">DDE Tnp4 domain-containing protein</fullName>
    </recommendedName>
</protein>
<dbReference type="OrthoDB" id="6506684at2759"/>
<keyword evidence="2" id="KW-0479">Metal-binding</keyword>
<reference evidence="4 5" key="1">
    <citation type="journal article" date="2020" name="Cell">
        <title>Large-Scale Comparative Analyses of Tick Genomes Elucidate Their Genetic Diversity and Vector Capacities.</title>
        <authorList>
            <consortium name="Tick Genome and Microbiome Consortium (TIGMIC)"/>
            <person name="Jia N."/>
            <person name="Wang J."/>
            <person name="Shi W."/>
            <person name="Du L."/>
            <person name="Sun Y."/>
            <person name="Zhan W."/>
            <person name="Jiang J.F."/>
            <person name="Wang Q."/>
            <person name="Zhang B."/>
            <person name="Ji P."/>
            <person name="Bell-Sakyi L."/>
            <person name="Cui X.M."/>
            <person name="Yuan T.T."/>
            <person name="Jiang B.G."/>
            <person name="Yang W.F."/>
            <person name="Lam T.T."/>
            <person name="Chang Q.C."/>
            <person name="Ding S.J."/>
            <person name="Wang X.J."/>
            <person name="Zhu J.G."/>
            <person name="Ruan X.D."/>
            <person name="Zhao L."/>
            <person name="Wei J.T."/>
            <person name="Ye R.Z."/>
            <person name="Que T.C."/>
            <person name="Du C.H."/>
            <person name="Zhou Y.H."/>
            <person name="Cheng J.X."/>
            <person name="Dai P.F."/>
            <person name="Guo W.B."/>
            <person name="Han X.H."/>
            <person name="Huang E.J."/>
            <person name="Li L.F."/>
            <person name="Wei W."/>
            <person name="Gao Y.C."/>
            <person name="Liu J.Z."/>
            <person name="Shao H.Z."/>
            <person name="Wang X."/>
            <person name="Wang C.C."/>
            <person name="Yang T.C."/>
            <person name="Huo Q.B."/>
            <person name="Li W."/>
            <person name="Chen H.Y."/>
            <person name="Chen S.E."/>
            <person name="Zhou L.G."/>
            <person name="Ni X.B."/>
            <person name="Tian J.H."/>
            <person name="Sheng Y."/>
            <person name="Liu T."/>
            <person name="Pan Y.S."/>
            <person name="Xia L.Y."/>
            <person name="Li J."/>
            <person name="Zhao F."/>
            <person name="Cao W.C."/>
        </authorList>
    </citation>
    <scope>NUCLEOTIDE SEQUENCE [LARGE SCALE GENOMIC DNA]</scope>
    <source>
        <strain evidence="4">HaeL-2018</strain>
    </source>
</reference>
<proteinExistence type="predicted"/>
<dbReference type="PANTHER" id="PTHR23080:SF143">
    <property type="entry name" value="SI:DKEY-56D12.4"/>
    <property type="match status" value="1"/>
</dbReference>
<feature type="domain" description="DDE Tnp4" evidence="3">
    <location>
        <begin position="42"/>
        <end position="82"/>
    </location>
</feature>
<dbReference type="GO" id="GO:0046872">
    <property type="term" value="F:metal ion binding"/>
    <property type="evidence" value="ECO:0007669"/>
    <property type="project" value="UniProtKB-KW"/>
</dbReference>
<evidence type="ECO:0000259" key="3">
    <source>
        <dbReference type="Pfam" id="PF13359"/>
    </source>
</evidence>
<dbReference type="EMBL" id="JABSTR010000010">
    <property type="protein sequence ID" value="KAH9380559.1"/>
    <property type="molecule type" value="Genomic_DNA"/>
</dbReference>
<comment type="caution">
    <text evidence="4">The sequence shown here is derived from an EMBL/GenBank/DDBJ whole genome shotgun (WGS) entry which is preliminary data.</text>
</comment>
<dbReference type="Proteomes" id="UP000821853">
    <property type="component" value="Chromosome 8"/>
</dbReference>
<evidence type="ECO:0000313" key="4">
    <source>
        <dbReference type="EMBL" id="KAH9380559.1"/>
    </source>
</evidence>
<keyword evidence="5" id="KW-1185">Reference proteome</keyword>
<comment type="cofactor">
    <cofactor evidence="1">
        <name>a divalent metal cation</name>
        <dbReference type="ChEBI" id="CHEBI:60240"/>
    </cofactor>
</comment>
<name>A0A9J6H1G0_HAELO</name>
<evidence type="ECO:0000256" key="1">
    <source>
        <dbReference type="ARBA" id="ARBA00001968"/>
    </source>
</evidence>
<dbReference type="VEuPathDB" id="VectorBase:HLOH_052731"/>
<evidence type="ECO:0000256" key="2">
    <source>
        <dbReference type="ARBA" id="ARBA00022723"/>
    </source>
</evidence>
<dbReference type="AlphaFoldDB" id="A0A9J6H1G0"/>
<evidence type="ECO:0000313" key="5">
    <source>
        <dbReference type="Proteomes" id="UP000821853"/>
    </source>
</evidence>